<dbReference type="Proteomes" id="UP000193067">
    <property type="component" value="Unassembled WGS sequence"/>
</dbReference>
<dbReference type="AlphaFoldDB" id="A0A1Y2IG84"/>
<keyword evidence="3" id="KW-1185">Reference proteome</keyword>
<evidence type="ECO:0000313" key="2">
    <source>
        <dbReference type="EMBL" id="OSD00097.1"/>
    </source>
</evidence>
<accession>A0A1Y2IG84</accession>
<sequence>MERAQPCQHCDCPQYFPMPRNQLQQTGEPECACTHAVEDHRSATPVPTRFCENGTHYQPAVGEDPSNPRAICRCGQPYFLHRLQPSTQNVRTGPASGGRRSASDTLPEGVPHVRFL</sequence>
<proteinExistence type="predicted"/>
<protein>
    <submittedName>
        <fullName evidence="2">Uncharacterized protein</fullName>
    </submittedName>
</protein>
<organism evidence="2 3">
    <name type="scientific">Trametes coccinea (strain BRFM310)</name>
    <name type="common">Pycnoporus coccineus</name>
    <dbReference type="NCBI Taxonomy" id="1353009"/>
    <lineage>
        <taxon>Eukaryota</taxon>
        <taxon>Fungi</taxon>
        <taxon>Dikarya</taxon>
        <taxon>Basidiomycota</taxon>
        <taxon>Agaricomycotina</taxon>
        <taxon>Agaricomycetes</taxon>
        <taxon>Polyporales</taxon>
        <taxon>Polyporaceae</taxon>
        <taxon>Trametes</taxon>
    </lineage>
</organism>
<gene>
    <name evidence="2" type="ORF">PYCCODRAFT_714820</name>
</gene>
<evidence type="ECO:0000256" key="1">
    <source>
        <dbReference type="SAM" id="MobiDB-lite"/>
    </source>
</evidence>
<dbReference type="EMBL" id="KZ084121">
    <property type="protein sequence ID" value="OSD00097.1"/>
    <property type="molecule type" value="Genomic_DNA"/>
</dbReference>
<feature type="region of interest" description="Disordered" evidence="1">
    <location>
        <begin position="85"/>
        <end position="116"/>
    </location>
</feature>
<evidence type="ECO:0000313" key="3">
    <source>
        <dbReference type="Proteomes" id="UP000193067"/>
    </source>
</evidence>
<reference evidence="2 3" key="1">
    <citation type="journal article" date="2015" name="Biotechnol. Biofuels">
        <title>Enhanced degradation of softwood versus hardwood by the white-rot fungus Pycnoporus coccineus.</title>
        <authorList>
            <person name="Couturier M."/>
            <person name="Navarro D."/>
            <person name="Chevret D."/>
            <person name="Henrissat B."/>
            <person name="Piumi F."/>
            <person name="Ruiz-Duenas F.J."/>
            <person name="Martinez A.T."/>
            <person name="Grigoriev I.V."/>
            <person name="Riley R."/>
            <person name="Lipzen A."/>
            <person name="Berrin J.G."/>
            <person name="Master E.R."/>
            <person name="Rosso M.N."/>
        </authorList>
    </citation>
    <scope>NUCLEOTIDE SEQUENCE [LARGE SCALE GENOMIC DNA]</scope>
    <source>
        <strain evidence="2 3">BRFM310</strain>
    </source>
</reference>
<name>A0A1Y2IG84_TRAC3</name>